<dbReference type="Gene3D" id="3.40.50.1820">
    <property type="entry name" value="alpha/beta hydrolase"/>
    <property type="match status" value="1"/>
</dbReference>
<dbReference type="InterPro" id="IPR029058">
    <property type="entry name" value="AB_hydrolase_fold"/>
</dbReference>
<dbReference type="SUPFAM" id="SSF53474">
    <property type="entry name" value="alpha/beta-Hydrolases"/>
    <property type="match status" value="1"/>
</dbReference>
<dbReference type="AlphaFoldDB" id="A0A975EXR9"/>
<dbReference type="EMBL" id="CP054257">
    <property type="protein sequence ID" value="QTQ10802.1"/>
    <property type="molecule type" value="Genomic_DNA"/>
</dbReference>
<protein>
    <submittedName>
        <fullName evidence="2">Alpha/beta hydrolase</fullName>
    </submittedName>
</protein>
<evidence type="ECO:0000313" key="3">
    <source>
        <dbReference type="Proteomes" id="UP000671995"/>
    </source>
</evidence>
<evidence type="ECO:0000313" key="2">
    <source>
        <dbReference type="EMBL" id="QTQ10802.1"/>
    </source>
</evidence>
<gene>
    <name evidence="2" type="ORF">HRI96_00460</name>
</gene>
<accession>A0A975EXR9</accession>
<dbReference type="GO" id="GO:0016787">
    <property type="term" value="F:hydrolase activity"/>
    <property type="evidence" value="ECO:0007669"/>
    <property type="project" value="UniProtKB-KW"/>
</dbReference>
<dbReference type="Proteomes" id="UP000671995">
    <property type="component" value="Chromosome"/>
</dbReference>
<dbReference type="Pfam" id="PF00561">
    <property type="entry name" value="Abhydrolase_1"/>
    <property type="match status" value="1"/>
</dbReference>
<proteinExistence type="predicted"/>
<dbReference type="RefSeq" id="WP_210117599.1">
    <property type="nucleotide sequence ID" value="NZ_CP054257.1"/>
</dbReference>
<name>A0A975EXR9_9SPIR</name>
<feature type="domain" description="AB hydrolase-1" evidence="1">
    <location>
        <begin position="15"/>
        <end position="116"/>
    </location>
</feature>
<keyword evidence="2" id="KW-0378">Hydrolase</keyword>
<evidence type="ECO:0000259" key="1">
    <source>
        <dbReference type="Pfam" id="PF00561"/>
    </source>
</evidence>
<sequence length="248" mass="28176">MVIHEYGNIEAEKILVLHPMLLTGAFAAKLFAPLSDRYCIIAPDLSAHGQASSSEFVSAENEAAQILCYLKEKGYTDIALTLGISLGARIVLELLKDDDIHWKCIVLDGAPVYKNARFLRFVYTAVFLSKWKKARKYKGFAQKKMTALFGEAGEVMGSTFESMGEKSLRNIIAACSRFDFYPYPKDVQQRMYFEFGSKEIDARQAKTILRRYPFVHIALHKGYGHCQYMAAEKKAYLAILEERMKQKV</sequence>
<organism evidence="2 3">
    <name type="scientific">Treponema parvum</name>
    <dbReference type="NCBI Taxonomy" id="138851"/>
    <lineage>
        <taxon>Bacteria</taxon>
        <taxon>Pseudomonadati</taxon>
        <taxon>Spirochaetota</taxon>
        <taxon>Spirochaetia</taxon>
        <taxon>Spirochaetales</taxon>
        <taxon>Treponemataceae</taxon>
        <taxon>Treponema</taxon>
    </lineage>
</organism>
<dbReference type="InterPro" id="IPR000073">
    <property type="entry name" value="AB_hydrolase_1"/>
</dbReference>
<reference evidence="2" key="1">
    <citation type="submission" date="2020-05" db="EMBL/GenBank/DDBJ databases">
        <authorList>
            <person name="Zeng H."/>
            <person name="Chan Y.K."/>
            <person name="Watt R.M."/>
        </authorList>
    </citation>
    <scope>NUCLEOTIDE SEQUENCE</scope>
    <source>
        <strain evidence="2">ATCC 700773</strain>
    </source>
</reference>
<reference evidence="2" key="2">
    <citation type="journal article" date="2021" name="Microbiol. Resour. Announc.">
        <title>Complete Genome Sequences of Three Human Oral Treponema parvum Isolates.</title>
        <authorList>
            <person name="Zeng H."/>
            <person name="Watt R.M."/>
        </authorList>
    </citation>
    <scope>NUCLEOTIDE SEQUENCE</scope>
    <source>
        <strain evidence="2">ATCC 700773</strain>
    </source>
</reference>